<proteinExistence type="predicted"/>
<evidence type="ECO:0000256" key="1">
    <source>
        <dbReference type="SAM" id="MobiDB-lite"/>
    </source>
</evidence>
<dbReference type="AlphaFoldDB" id="A0AB34IMG4"/>
<feature type="region of interest" description="Disordered" evidence="1">
    <location>
        <begin position="100"/>
        <end position="202"/>
    </location>
</feature>
<reference evidence="3 4" key="1">
    <citation type="journal article" date="2024" name="Science">
        <title>Giant polyketide synthase enzymes in the biosynthesis of giant marine polyether toxins.</title>
        <authorList>
            <person name="Fallon T.R."/>
            <person name="Shende V.V."/>
            <person name="Wierzbicki I.H."/>
            <person name="Pendleton A.L."/>
            <person name="Watervoot N.F."/>
            <person name="Auber R.P."/>
            <person name="Gonzalez D.J."/>
            <person name="Wisecaver J.H."/>
            <person name="Moore B.S."/>
        </authorList>
    </citation>
    <scope>NUCLEOTIDE SEQUENCE [LARGE SCALE GENOMIC DNA]</scope>
    <source>
        <strain evidence="3 4">12B1</strain>
    </source>
</reference>
<keyword evidence="4" id="KW-1185">Reference proteome</keyword>
<protein>
    <recommendedName>
        <fullName evidence="5">SAP domain-containing protein</fullName>
    </recommendedName>
</protein>
<organism evidence="3 4">
    <name type="scientific">Prymnesium parvum</name>
    <name type="common">Toxic golden alga</name>
    <dbReference type="NCBI Taxonomy" id="97485"/>
    <lineage>
        <taxon>Eukaryota</taxon>
        <taxon>Haptista</taxon>
        <taxon>Haptophyta</taxon>
        <taxon>Prymnesiophyceae</taxon>
        <taxon>Prymnesiales</taxon>
        <taxon>Prymnesiaceae</taxon>
        <taxon>Prymnesium</taxon>
    </lineage>
</organism>
<evidence type="ECO:0000313" key="3">
    <source>
        <dbReference type="EMBL" id="KAL1500126.1"/>
    </source>
</evidence>
<name>A0AB34IMG4_PRYPA</name>
<accession>A0AB34IMG4</accession>
<comment type="caution">
    <text evidence="3">The sequence shown here is derived from an EMBL/GenBank/DDBJ whole genome shotgun (WGS) entry which is preliminary data.</text>
</comment>
<feature type="compositionally biased region" description="Basic and acidic residues" evidence="1">
    <location>
        <begin position="124"/>
        <end position="134"/>
    </location>
</feature>
<dbReference type="EMBL" id="JBGBPQ010000024">
    <property type="protein sequence ID" value="KAL1500126.1"/>
    <property type="molecule type" value="Genomic_DNA"/>
</dbReference>
<feature type="signal peptide" evidence="2">
    <location>
        <begin position="1"/>
        <end position="24"/>
    </location>
</feature>
<evidence type="ECO:0008006" key="5">
    <source>
        <dbReference type="Google" id="ProtNLM"/>
    </source>
</evidence>
<dbReference type="Proteomes" id="UP001515480">
    <property type="component" value="Unassembled WGS sequence"/>
</dbReference>
<gene>
    <name evidence="3" type="ORF">AB1Y20_012799</name>
</gene>
<feature type="chain" id="PRO_5044321479" description="SAP domain-containing protein" evidence="2">
    <location>
        <begin position="25"/>
        <end position="202"/>
    </location>
</feature>
<sequence length="202" mass="20283">MRRALACLAFFVVPAAALTAKAHAWSPARLPHARAASPLPRRAQHAAMHVGEGSSLAELRAFVKSRGLPVKTSGAGRTKAAILEDILAVLGSAAPEQARGAVEAEGEAGAGGAADAPPPAEAAAIKERGGKKPEAPASPRRGAKASGRTEKPKAKAKRAEAGAAAEEAVEDAAEKESASEEGGSASQMGGQPPSGFEWGGVF</sequence>
<evidence type="ECO:0000313" key="4">
    <source>
        <dbReference type="Proteomes" id="UP001515480"/>
    </source>
</evidence>
<feature type="compositionally biased region" description="Basic and acidic residues" evidence="1">
    <location>
        <begin position="147"/>
        <end position="160"/>
    </location>
</feature>
<evidence type="ECO:0000256" key="2">
    <source>
        <dbReference type="SAM" id="SignalP"/>
    </source>
</evidence>
<keyword evidence="2" id="KW-0732">Signal</keyword>